<organism evidence="2 3">
    <name type="scientific">Hypsibius exemplaris</name>
    <name type="common">Freshwater tardigrade</name>
    <dbReference type="NCBI Taxonomy" id="2072580"/>
    <lineage>
        <taxon>Eukaryota</taxon>
        <taxon>Metazoa</taxon>
        <taxon>Ecdysozoa</taxon>
        <taxon>Tardigrada</taxon>
        <taxon>Eutardigrada</taxon>
        <taxon>Parachela</taxon>
        <taxon>Hypsibioidea</taxon>
        <taxon>Hypsibiidae</taxon>
        <taxon>Hypsibius</taxon>
    </lineage>
</organism>
<accession>A0A1W0WTE6</accession>
<dbReference type="OrthoDB" id="6486159at2759"/>
<dbReference type="GO" id="GO:0003676">
    <property type="term" value="F:nucleic acid binding"/>
    <property type="evidence" value="ECO:0007669"/>
    <property type="project" value="InterPro"/>
</dbReference>
<dbReference type="InterPro" id="IPR004875">
    <property type="entry name" value="DDE_SF_endonuclease_dom"/>
</dbReference>
<comment type="caution">
    <text evidence="2">The sequence shown here is derived from an EMBL/GenBank/DDBJ whole genome shotgun (WGS) entry which is preliminary data.</text>
</comment>
<dbReference type="EMBL" id="MTYJ01000049">
    <property type="protein sequence ID" value="OQV18455.1"/>
    <property type="molecule type" value="Genomic_DNA"/>
</dbReference>
<reference evidence="3" key="1">
    <citation type="submission" date="2017-01" db="EMBL/GenBank/DDBJ databases">
        <title>Comparative genomics of anhydrobiosis in the tardigrade Hypsibius dujardini.</title>
        <authorList>
            <person name="Yoshida Y."/>
            <person name="Koutsovoulos G."/>
            <person name="Laetsch D."/>
            <person name="Stevens L."/>
            <person name="Kumar S."/>
            <person name="Horikawa D."/>
            <person name="Ishino K."/>
            <person name="Komine S."/>
            <person name="Tomita M."/>
            <person name="Blaxter M."/>
            <person name="Arakawa K."/>
        </authorList>
    </citation>
    <scope>NUCLEOTIDE SEQUENCE [LARGE SCALE GENOMIC DNA]</scope>
    <source>
        <strain evidence="3">Z151</strain>
    </source>
</reference>
<dbReference type="AlphaFoldDB" id="A0A1W0WTE6"/>
<dbReference type="Pfam" id="PF03184">
    <property type="entry name" value="DDE_1"/>
    <property type="match status" value="1"/>
</dbReference>
<gene>
    <name evidence="2" type="ORF">BV898_07464</name>
</gene>
<dbReference type="Proteomes" id="UP000192578">
    <property type="component" value="Unassembled WGS sequence"/>
</dbReference>
<evidence type="ECO:0000313" key="2">
    <source>
        <dbReference type="EMBL" id="OQV18455.1"/>
    </source>
</evidence>
<feature type="domain" description="DDE-1" evidence="1">
    <location>
        <begin position="8"/>
        <end position="89"/>
    </location>
</feature>
<sequence>MDSRSQLLEERNVRQILIPVGMTGKWQPLDVIVNNVFKSLIKVEYRDRRNKNESFTPSNFLWKPSRQDFVNFVFRAWYNDNPQRIKKSFIAAEIIGKSQINGVAGEEVVGVAFSDESDYDGLFGEAVVGIDEETDKMSLVFS</sequence>
<keyword evidence="3" id="KW-1185">Reference proteome</keyword>
<evidence type="ECO:0000259" key="1">
    <source>
        <dbReference type="Pfam" id="PF03184"/>
    </source>
</evidence>
<proteinExistence type="predicted"/>
<name>A0A1W0WTE6_HYPEX</name>
<protein>
    <recommendedName>
        <fullName evidence="1">DDE-1 domain-containing protein</fullName>
    </recommendedName>
</protein>
<evidence type="ECO:0000313" key="3">
    <source>
        <dbReference type="Proteomes" id="UP000192578"/>
    </source>
</evidence>